<evidence type="ECO:0000313" key="2">
    <source>
        <dbReference type="Proteomes" id="UP000886740"/>
    </source>
</evidence>
<dbReference type="Gene3D" id="2.60.40.1930">
    <property type="match status" value="1"/>
</dbReference>
<proteinExistence type="predicted"/>
<sequence length="567" mass="62659">MRSLRYTIVMMACGALLAGHLSAIGPRERVYAQTDKPVYLAGELLWTKLVVTDAAGLPVSLSKVGYVELLDATTAQVQARVNLVEGVGEACLELPAMLPTGYYRLVAYTRQARNEGEAAYFHTTIGVVNTFRKDGSVPTDTTLWATATSDGADGITLRLDKNTFGRREQGEVLLEGLPADLRTLSLSIAGRSALPVPGRTDLSAWHSGLSARADLPLNGTFLPEYEGPIIEGKLIDTRTGEAVTTPGVQTLLGFVGEETRVFGGQQQADHGLVLFLTKRIDGSGEVAVTTYDPLALGTGTGSPYRVDIESPFALHPETEMPRIKLNSAWRDELERRHVGLQVTRALNARQLGHAERALPHFRWAPDKSYLLDEYKRFPTMGETVFEFVESVSFRKRDGKQTLFILLNDLSNGALQMNPPLVLLDGIPIVDHQLVYDYDPALVKRIDVYRDRYSFGGQSFEGIFSITTKQGHYPSLRLTEPSQLFDYEGTQPRRLFWAPDYADEAARAGRLPDYRHTLLWLPEVPTDGGSSVRVPFSTSDLRGTYEVVVEGFTRSGQVVYGRVAFRVE</sequence>
<reference evidence="1" key="1">
    <citation type="journal article" date="2021" name="PeerJ">
        <title>Extensive microbial diversity within the chicken gut microbiome revealed by metagenomics and culture.</title>
        <authorList>
            <person name="Gilroy R."/>
            <person name="Ravi A."/>
            <person name="Getino M."/>
            <person name="Pursley I."/>
            <person name="Horton D.L."/>
            <person name="Alikhan N.F."/>
            <person name="Baker D."/>
            <person name="Gharbi K."/>
            <person name="Hall N."/>
            <person name="Watson M."/>
            <person name="Adriaenssens E.M."/>
            <person name="Foster-Nyarko E."/>
            <person name="Jarju S."/>
            <person name="Secka A."/>
            <person name="Antonio M."/>
            <person name="Oren A."/>
            <person name="Chaudhuri R.R."/>
            <person name="La Ragione R."/>
            <person name="Hildebrand F."/>
            <person name="Pallen M.J."/>
        </authorList>
    </citation>
    <scope>NUCLEOTIDE SEQUENCE</scope>
    <source>
        <strain evidence="1">ChiGjej6B6-14162</strain>
    </source>
</reference>
<gene>
    <name evidence="1" type="ORF">H9977_09920</name>
</gene>
<dbReference type="EMBL" id="DXEL01000067">
    <property type="protein sequence ID" value="HIX75333.1"/>
    <property type="molecule type" value="Genomic_DNA"/>
</dbReference>
<protein>
    <recommendedName>
        <fullName evidence="3">Macroglobulin domain-containing protein</fullName>
    </recommendedName>
</protein>
<comment type="caution">
    <text evidence="1">The sequence shown here is derived from an EMBL/GenBank/DDBJ whole genome shotgun (WGS) entry which is preliminary data.</text>
</comment>
<dbReference type="SUPFAM" id="SSF56935">
    <property type="entry name" value="Porins"/>
    <property type="match status" value="1"/>
</dbReference>
<dbReference type="Proteomes" id="UP000886740">
    <property type="component" value="Unassembled WGS sequence"/>
</dbReference>
<dbReference type="AlphaFoldDB" id="A0A9D1X9F6"/>
<accession>A0A9D1X9F6</accession>
<evidence type="ECO:0000313" key="1">
    <source>
        <dbReference type="EMBL" id="HIX75333.1"/>
    </source>
</evidence>
<evidence type="ECO:0008006" key="3">
    <source>
        <dbReference type="Google" id="ProtNLM"/>
    </source>
</evidence>
<name>A0A9D1X9F6_9BACT</name>
<reference evidence="1" key="2">
    <citation type="submission" date="2021-04" db="EMBL/GenBank/DDBJ databases">
        <authorList>
            <person name="Gilroy R."/>
        </authorList>
    </citation>
    <scope>NUCLEOTIDE SEQUENCE</scope>
    <source>
        <strain evidence="1">ChiGjej6B6-14162</strain>
    </source>
</reference>
<organism evidence="1 2">
    <name type="scientific">Candidatus Parabacteroides intestinipullorum</name>
    <dbReference type="NCBI Taxonomy" id="2838723"/>
    <lineage>
        <taxon>Bacteria</taxon>
        <taxon>Pseudomonadati</taxon>
        <taxon>Bacteroidota</taxon>
        <taxon>Bacteroidia</taxon>
        <taxon>Bacteroidales</taxon>
        <taxon>Tannerellaceae</taxon>
        <taxon>Parabacteroides</taxon>
    </lineage>
</organism>